<keyword evidence="2" id="KW-0732">Signal</keyword>
<dbReference type="InterPro" id="IPR043741">
    <property type="entry name" value="DUF5686"/>
</dbReference>
<dbReference type="STRING" id="1524460.IX84_07750"/>
<evidence type="ECO:0000313" key="3">
    <source>
        <dbReference type="EMBL" id="KGE88565.1"/>
    </source>
</evidence>
<evidence type="ECO:0000256" key="1">
    <source>
        <dbReference type="SAM" id="Coils"/>
    </source>
</evidence>
<organism evidence="3 4">
    <name type="scientific">Phaeodactylibacter xiamenensis</name>
    <dbReference type="NCBI Taxonomy" id="1524460"/>
    <lineage>
        <taxon>Bacteria</taxon>
        <taxon>Pseudomonadati</taxon>
        <taxon>Bacteroidota</taxon>
        <taxon>Saprospiria</taxon>
        <taxon>Saprospirales</taxon>
        <taxon>Haliscomenobacteraceae</taxon>
        <taxon>Phaeodactylibacter</taxon>
    </lineage>
</organism>
<comment type="caution">
    <text evidence="3">The sequence shown here is derived from an EMBL/GenBank/DDBJ whole genome shotgun (WGS) entry which is preliminary data.</text>
</comment>
<evidence type="ECO:0000256" key="2">
    <source>
        <dbReference type="SAM" id="SignalP"/>
    </source>
</evidence>
<evidence type="ECO:0000313" key="4">
    <source>
        <dbReference type="Proteomes" id="UP000029736"/>
    </source>
</evidence>
<dbReference type="InterPro" id="IPR008969">
    <property type="entry name" value="CarboxyPept-like_regulatory"/>
</dbReference>
<gene>
    <name evidence="3" type="ORF">IX84_07750</name>
</gene>
<dbReference type="Pfam" id="PF13715">
    <property type="entry name" value="CarbopepD_reg_2"/>
    <property type="match status" value="1"/>
</dbReference>
<feature type="coiled-coil region" evidence="1">
    <location>
        <begin position="377"/>
        <end position="404"/>
    </location>
</feature>
<dbReference type="RefSeq" id="WP_044218197.1">
    <property type="nucleotide sequence ID" value="NZ_JBKAGJ010000006.1"/>
</dbReference>
<sequence length="872" mass="99343">MKLIWTTFLLTFSTAVLFAQSGGLSGKVTGPDGAPLSYASIFVQETGTGTTTNEEGYYEIRLPKGSYQLVFQFLGYKTVAKPVVVGNRMELLNISLQEQPVQLEAVDVMEGAENPAYTIMRRAIAKASYHRQQLDAYSAEVYIKGSGRLKKIPGLLRGTLEKEGLDTATAFTSESVSIVEYERPATFRERVISVYTNGDDRSTSPTNYINGSFYEPEISGAVSPLSPRAFAYYRFDLEGFFMDRGYGINKIKVTPRSAGDGTFEGYLYIVEDWWSIYSLNLSTLQQGIRFQVEQIYAPIEEKAWLPVSHQFNVEGRFLGFGFEYRYLATVSNYDITLNPDLDGDFTVIDEKLNKELAEQLKGSRKQEETATPEERLIGGEELTRKELRKLMREYERQEQQEQDEPEVVENREYIIDSTAYEKDSVYWATIRPVPLTEIEARSYEKLDSLAKKEKAEEEADSLASNSNSGKFGFLGDILLGSSYKVGENQLVSHTALLPRLYFNPVEGFSLHTDIGYAYKKDDRRFSAIVTPRYAFARQKLTGKAAIGYSYGDHYTGVDVGRYIHRYNGDRPIGFFFNTYVNLFTDRNFIRLYEKDYLRLSHHQQFRENLSLDLSAEWANRYQLYNQTRQVWIDFDDRTYASNFPVSRELGNSLPEEERAFILRATLTARPWQKYKIYNGEREPVENSSPTLHLTYRQGLEGIEGSQTDFSYLEMGIKHQMNIGVRGRLDLRAEAGLFLNNDYVGFADYRHFTGNQLTLTTATPAGSYRRLPYYEFSTMDRFAGASAHYQFRKLLATQLLEVRLMGIKENLFANVLTTPASGTYYEFGYSLDNILRFFRVEVVAGFDNGGYRDWGILVGIASGISGGTFSIGD</sequence>
<feature type="signal peptide" evidence="2">
    <location>
        <begin position="1"/>
        <end position="18"/>
    </location>
</feature>
<keyword evidence="4" id="KW-1185">Reference proteome</keyword>
<keyword evidence="1" id="KW-0175">Coiled coil</keyword>
<evidence type="ECO:0008006" key="5">
    <source>
        <dbReference type="Google" id="ProtNLM"/>
    </source>
</evidence>
<dbReference type="SUPFAM" id="SSF49464">
    <property type="entry name" value="Carboxypeptidase regulatory domain-like"/>
    <property type="match status" value="1"/>
</dbReference>
<dbReference type="Proteomes" id="UP000029736">
    <property type="component" value="Unassembled WGS sequence"/>
</dbReference>
<dbReference type="EMBL" id="JPOS01000018">
    <property type="protein sequence ID" value="KGE88565.1"/>
    <property type="molecule type" value="Genomic_DNA"/>
</dbReference>
<dbReference type="OrthoDB" id="983143at2"/>
<reference evidence="3 4" key="1">
    <citation type="journal article" date="2014" name="Int. J. Syst. Evol. Microbiol.">
        <title>Phaeodactylibacter xiamenensis gen. nov., sp. nov., a member of the family Saprospiraceae isolated from the marine alga Phaeodactylum tricornutum.</title>
        <authorList>
            <person name="Chen Z.Jr."/>
            <person name="Lei X."/>
            <person name="Lai Q."/>
            <person name="Li Y."/>
            <person name="Zhang B."/>
            <person name="Zhang J."/>
            <person name="Zhang H."/>
            <person name="Yang L."/>
            <person name="Zheng W."/>
            <person name="Tian Y."/>
            <person name="Yu Z."/>
            <person name="Xu H.Jr."/>
            <person name="Zheng T."/>
        </authorList>
    </citation>
    <scope>NUCLEOTIDE SEQUENCE [LARGE SCALE GENOMIC DNA]</scope>
    <source>
        <strain evidence="3 4">KD52</strain>
    </source>
</reference>
<name>A0A098S8X1_9BACT</name>
<feature type="chain" id="PRO_5001940006" description="Membrane receptor RagA" evidence="2">
    <location>
        <begin position="19"/>
        <end position="872"/>
    </location>
</feature>
<dbReference type="Pfam" id="PF18939">
    <property type="entry name" value="DUF5686"/>
    <property type="match status" value="1"/>
</dbReference>
<protein>
    <recommendedName>
        <fullName evidence="5">Membrane receptor RagA</fullName>
    </recommendedName>
</protein>
<dbReference type="AlphaFoldDB" id="A0A098S8X1"/>
<proteinExistence type="predicted"/>
<dbReference type="Gene3D" id="2.60.40.1120">
    <property type="entry name" value="Carboxypeptidase-like, regulatory domain"/>
    <property type="match status" value="1"/>
</dbReference>
<accession>A0A098S8X1</accession>